<accession>A0ABU4DVU4</accession>
<dbReference type="SUPFAM" id="SSF111384">
    <property type="entry name" value="OmpH-like"/>
    <property type="match status" value="1"/>
</dbReference>
<evidence type="ECO:0000256" key="3">
    <source>
        <dbReference type="SAM" id="SignalP"/>
    </source>
</evidence>
<dbReference type="RefSeq" id="WP_317641506.1">
    <property type="nucleotide sequence ID" value="NZ_JAPMIV010000048.1"/>
</dbReference>
<name>A0ABU4DVU4_9DEIO</name>
<dbReference type="Pfam" id="PF03938">
    <property type="entry name" value="OmpH"/>
    <property type="match status" value="1"/>
</dbReference>
<comment type="similarity">
    <text evidence="1">Belongs to the Skp family.</text>
</comment>
<dbReference type="InterPro" id="IPR005632">
    <property type="entry name" value="Chaperone_Skp"/>
</dbReference>
<proteinExistence type="inferred from homology"/>
<dbReference type="SMART" id="SM00935">
    <property type="entry name" value="OmpH"/>
    <property type="match status" value="1"/>
</dbReference>
<organism evidence="4 5">
    <name type="scientific">Deinococcus arenicola</name>
    <dbReference type="NCBI Taxonomy" id="2994950"/>
    <lineage>
        <taxon>Bacteria</taxon>
        <taxon>Thermotogati</taxon>
        <taxon>Deinococcota</taxon>
        <taxon>Deinococci</taxon>
        <taxon>Deinococcales</taxon>
        <taxon>Deinococcaceae</taxon>
        <taxon>Deinococcus</taxon>
    </lineage>
</organism>
<evidence type="ECO:0000256" key="1">
    <source>
        <dbReference type="ARBA" id="ARBA00009091"/>
    </source>
</evidence>
<dbReference type="EMBL" id="JAPMIV010000048">
    <property type="protein sequence ID" value="MDV6376154.1"/>
    <property type="molecule type" value="Genomic_DNA"/>
</dbReference>
<dbReference type="Proteomes" id="UP001276150">
    <property type="component" value="Unassembled WGS sequence"/>
</dbReference>
<protein>
    <submittedName>
        <fullName evidence="4">OmpH family outer membrane protein</fullName>
    </submittedName>
</protein>
<keyword evidence="2 3" id="KW-0732">Signal</keyword>
<dbReference type="InterPro" id="IPR024930">
    <property type="entry name" value="Skp_dom_sf"/>
</dbReference>
<dbReference type="PANTHER" id="PTHR35089">
    <property type="entry name" value="CHAPERONE PROTEIN SKP"/>
    <property type="match status" value="1"/>
</dbReference>
<reference evidence="4 5" key="1">
    <citation type="submission" date="2022-11" db="EMBL/GenBank/DDBJ databases">
        <title>Deinococcus ZS9-10, Low Temperature and Draught-tolerating, UV-resistant Bacteria from Continental Antarctica.</title>
        <authorList>
            <person name="Cheng L."/>
        </authorList>
    </citation>
    <scope>NUCLEOTIDE SEQUENCE [LARGE SCALE GENOMIC DNA]</scope>
    <source>
        <strain evidence="4 5">ZS9-10</strain>
    </source>
</reference>
<keyword evidence="5" id="KW-1185">Reference proteome</keyword>
<gene>
    <name evidence="4" type="ORF">ORD21_16275</name>
</gene>
<sequence>MNKFLILFPLALLATVPHAQSAKNRMGLVDVQTAVKSLPASKAYLDLTARVDTDLTTRRTKISGLAARAASTGSAADRKALTDAQQAYASLQSGYQGRIATAFQPLATKLNAAVAKVAKANGYSVVMDQRVAAQNRIVVYANPTATDLTAAVVKAMK</sequence>
<dbReference type="Gene3D" id="3.30.910.20">
    <property type="entry name" value="Skp domain"/>
    <property type="match status" value="1"/>
</dbReference>
<evidence type="ECO:0000256" key="2">
    <source>
        <dbReference type="ARBA" id="ARBA00022729"/>
    </source>
</evidence>
<comment type="caution">
    <text evidence="4">The sequence shown here is derived from an EMBL/GenBank/DDBJ whole genome shotgun (WGS) entry which is preliminary data.</text>
</comment>
<dbReference type="PANTHER" id="PTHR35089:SF1">
    <property type="entry name" value="CHAPERONE PROTEIN SKP"/>
    <property type="match status" value="1"/>
</dbReference>
<evidence type="ECO:0000313" key="5">
    <source>
        <dbReference type="Proteomes" id="UP001276150"/>
    </source>
</evidence>
<evidence type="ECO:0000313" key="4">
    <source>
        <dbReference type="EMBL" id="MDV6376154.1"/>
    </source>
</evidence>
<feature type="chain" id="PRO_5045411328" evidence="3">
    <location>
        <begin position="20"/>
        <end position="157"/>
    </location>
</feature>
<feature type="signal peptide" evidence="3">
    <location>
        <begin position="1"/>
        <end position="19"/>
    </location>
</feature>